<dbReference type="Proteomes" id="UP001451782">
    <property type="component" value="Chromosome"/>
</dbReference>
<dbReference type="InterPro" id="IPR026869">
    <property type="entry name" value="EgtC-like"/>
</dbReference>
<dbReference type="EMBL" id="CP151762">
    <property type="protein sequence ID" value="WZU62577.1"/>
    <property type="molecule type" value="Genomic_DNA"/>
</dbReference>
<dbReference type="InterPro" id="IPR017932">
    <property type="entry name" value="GATase_2_dom"/>
</dbReference>
<dbReference type="PANTHER" id="PTHR43187">
    <property type="entry name" value="GLUTAMINE AMIDOTRANSFERASE DUG3-RELATED"/>
    <property type="match status" value="1"/>
</dbReference>
<dbReference type="PANTHER" id="PTHR43187:SF1">
    <property type="entry name" value="GLUTAMINE AMIDOTRANSFERASE DUG3-RELATED"/>
    <property type="match status" value="1"/>
</dbReference>
<evidence type="ECO:0000259" key="2">
    <source>
        <dbReference type="PROSITE" id="PS51278"/>
    </source>
</evidence>
<keyword evidence="1 3" id="KW-0315">Glutamine amidotransferase</keyword>
<dbReference type="PROSITE" id="PS51278">
    <property type="entry name" value="GATASE_TYPE_2"/>
    <property type="match status" value="1"/>
</dbReference>
<dbReference type="RefSeq" id="WP_342068980.1">
    <property type="nucleotide sequence ID" value="NZ_CP151762.1"/>
</dbReference>
<gene>
    <name evidence="3" type="ORF">AABB28_11830</name>
</gene>
<evidence type="ECO:0000313" key="4">
    <source>
        <dbReference type="Proteomes" id="UP001451782"/>
    </source>
</evidence>
<accession>A0AAN0NGA1</accession>
<evidence type="ECO:0000256" key="1">
    <source>
        <dbReference type="ARBA" id="ARBA00022962"/>
    </source>
</evidence>
<evidence type="ECO:0000313" key="3">
    <source>
        <dbReference type="EMBL" id="WZU62577.1"/>
    </source>
</evidence>
<dbReference type="AlphaFoldDB" id="A0AAN0NGA1"/>
<sequence length="264" mass="28234">MLGSKAATDMCRIAAYTGPEIPLENIIVRPAHSLLEQSQHATEAKLAVNGDGFGISWYGADTAPGLYRDVLPAWADENLTNLCRMVHSRLFIAHIRASTVGETSRANCHPFKFGKWSFCHNGQIPHFKAIRRRMQAALPDHLFEVMQGTTDSEMIFYTLLANGLDADPVAAMHATLQQIGPDGTDGPIKLTCVFSDGQTLFAFRHASSGTAPSLYASGVLDNGGRALASEPLCGTAARWTAIPTDTICAMTVAGMNTLDAAVAA</sequence>
<protein>
    <submittedName>
        <fullName evidence="3">Class II glutamine amidotransferase</fullName>
    </submittedName>
</protein>
<name>A0AAN0NGA1_9RHOB</name>
<organism evidence="3 4">
    <name type="scientific">Yoonia algicola</name>
    <dbReference type="NCBI Taxonomy" id="3137368"/>
    <lineage>
        <taxon>Bacteria</taxon>
        <taxon>Pseudomonadati</taxon>
        <taxon>Pseudomonadota</taxon>
        <taxon>Alphaproteobacteria</taxon>
        <taxon>Rhodobacterales</taxon>
        <taxon>Paracoccaceae</taxon>
        <taxon>Yoonia</taxon>
    </lineage>
</organism>
<feature type="domain" description="Glutamine amidotransferase type-2" evidence="2">
    <location>
        <begin position="11"/>
        <end position="264"/>
    </location>
</feature>
<dbReference type="InterPro" id="IPR052373">
    <property type="entry name" value="Gamma-glu_amide_hydrolase"/>
</dbReference>
<dbReference type="SUPFAM" id="SSF56235">
    <property type="entry name" value="N-terminal nucleophile aminohydrolases (Ntn hydrolases)"/>
    <property type="match status" value="1"/>
</dbReference>
<dbReference type="Pfam" id="PF13230">
    <property type="entry name" value="GATase_4"/>
    <property type="match status" value="1"/>
</dbReference>
<dbReference type="Gene3D" id="3.60.20.10">
    <property type="entry name" value="Glutamine Phosphoribosylpyrophosphate, subunit 1, domain 1"/>
    <property type="match status" value="1"/>
</dbReference>
<dbReference type="CDD" id="cd01908">
    <property type="entry name" value="YafJ"/>
    <property type="match status" value="1"/>
</dbReference>
<reference evidence="3 4" key="1">
    <citation type="submission" date="2024-04" db="EMBL/GenBank/DDBJ databases">
        <title>Phylogenomic analyses of a clade within the roseobacter group suggest taxonomic reassignments of species of the genera Aestuariivita, Citreicella, Loktanella, Nautella, Pelagibaca, Ruegeria, Thalassobius, Thiobacimonas and Tropicibacter, and the proposal o.</title>
        <authorList>
            <person name="Jeon C.O."/>
        </authorList>
    </citation>
    <scope>NUCLEOTIDE SEQUENCE [LARGE SCALE GENOMIC DNA]</scope>
    <source>
        <strain evidence="3 4">G8-12</strain>
    </source>
</reference>
<dbReference type="InterPro" id="IPR029055">
    <property type="entry name" value="Ntn_hydrolases_N"/>
</dbReference>
<proteinExistence type="predicted"/>
<dbReference type="KEGG" id="yag:AABB28_11830"/>
<keyword evidence="4" id="KW-1185">Reference proteome</keyword>